<name>A0A0B2SIX0_GLYSO</name>
<accession>A0A0B2SIX0</accession>
<dbReference type="Pfam" id="PF04827">
    <property type="entry name" value="Plant_tran"/>
    <property type="match status" value="1"/>
</dbReference>
<evidence type="ECO:0000313" key="2">
    <source>
        <dbReference type="EMBL" id="KHN44209.1"/>
    </source>
</evidence>
<sequence length="251" mass="29303">MQQQAKSSNRPKQTRRNINRNREDEHSHLMNDYFSENCKCIIAIHILAYESPINSMDEYVRIGNSTVVERLKAFVKGMNKIFGDEYLRRPNNYDINRLLQIGETPDFPSRAPPVQFTINGTTQNMGYYLVDDIYPNWGILVKTIPMPHGEKKKLFAKCQATRKDVKRAVEMGIMKNIILTCIIFYNMIVENKQNMCSGNVDVDYDHIENEISNIDISWDDHPDFAAYLQTRCYMHTRGVHQQFQTDLVKNI</sequence>
<feature type="compositionally biased region" description="Polar residues" evidence="1">
    <location>
        <begin position="1"/>
        <end position="11"/>
    </location>
</feature>
<dbReference type="InterPro" id="IPR006912">
    <property type="entry name" value="Harbinger_derived_prot"/>
</dbReference>
<organism evidence="2">
    <name type="scientific">Glycine soja</name>
    <name type="common">Wild soybean</name>
    <dbReference type="NCBI Taxonomy" id="3848"/>
    <lineage>
        <taxon>Eukaryota</taxon>
        <taxon>Viridiplantae</taxon>
        <taxon>Streptophyta</taxon>
        <taxon>Embryophyta</taxon>
        <taxon>Tracheophyta</taxon>
        <taxon>Spermatophyta</taxon>
        <taxon>Magnoliopsida</taxon>
        <taxon>eudicotyledons</taxon>
        <taxon>Gunneridae</taxon>
        <taxon>Pentapetalae</taxon>
        <taxon>rosids</taxon>
        <taxon>fabids</taxon>
        <taxon>Fabales</taxon>
        <taxon>Fabaceae</taxon>
        <taxon>Papilionoideae</taxon>
        <taxon>50 kb inversion clade</taxon>
        <taxon>NPAAA clade</taxon>
        <taxon>indigoferoid/millettioid clade</taxon>
        <taxon>Phaseoleae</taxon>
        <taxon>Glycine</taxon>
        <taxon>Glycine subgen. Soja</taxon>
    </lineage>
</organism>
<reference evidence="2" key="1">
    <citation type="submission" date="2014-07" db="EMBL/GenBank/DDBJ databases">
        <title>Identification of a novel salt tolerance gene in wild soybean by whole-genome sequencing.</title>
        <authorList>
            <person name="Lam H.-M."/>
            <person name="Qi X."/>
            <person name="Li M.-W."/>
            <person name="Liu X."/>
            <person name="Xie M."/>
            <person name="Ni M."/>
            <person name="Xu X."/>
        </authorList>
    </citation>
    <scope>NUCLEOTIDE SEQUENCE [LARGE SCALE GENOMIC DNA]</scope>
    <source>
        <tissue evidence="2">Root</tissue>
    </source>
</reference>
<dbReference type="PANTHER" id="PTHR47150">
    <property type="entry name" value="OS12G0169200 PROTEIN"/>
    <property type="match status" value="1"/>
</dbReference>
<dbReference type="AlphaFoldDB" id="A0A0B2SIX0"/>
<gene>
    <name evidence="2" type="ORF">glysoja_045700</name>
</gene>
<evidence type="ECO:0000256" key="1">
    <source>
        <dbReference type="SAM" id="MobiDB-lite"/>
    </source>
</evidence>
<feature type="region of interest" description="Disordered" evidence="1">
    <location>
        <begin position="1"/>
        <end position="24"/>
    </location>
</feature>
<dbReference type="Proteomes" id="UP000053555">
    <property type="component" value="Unassembled WGS sequence"/>
</dbReference>
<proteinExistence type="predicted"/>
<protein>
    <submittedName>
        <fullName evidence="2">Uncharacterized protein</fullName>
    </submittedName>
</protein>
<dbReference type="PANTHER" id="PTHR47150:SF7">
    <property type="entry name" value="NUCLEASE"/>
    <property type="match status" value="1"/>
</dbReference>
<dbReference type="EMBL" id="KN643301">
    <property type="protein sequence ID" value="KHN44209.1"/>
    <property type="molecule type" value="Genomic_DNA"/>
</dbReference>